<dbReference type="Proteomes" id="UP000092460">
    <property type="component" value="Unassembled WGS sequence"/>
</dbReference>
<accession>A0A1B0BNH5</accession>
<evidence type="ECO:0000313" key="1">
    <source>
        <dbReference type="EnsemblMetazoa" id="GPPI035621-PA"/>
    </source>
</evidence>
<proteinExistence type="predicted"/>
<dbReference type="EMBL" id="JXJN01017400">
    <property type="status" value="NOT_ANNOTATED_CDS"/>
    <property type="molecule type" value="Genomic_DNA"/>
</dbReference>
<reference evidence="2" key="1">
    <citation type="submission" date="2015-01" db="EMBL/GenBank/DDBJ databases">
        <authorList>
            <person name="Aksoy S."/>
            <person name="Warren W."/>
            <person name="Wilson R.K."/>
        </authorList>
    </citation>
    <scope>NUCLEOTIDE SEQUENCE [LARGE SCALE GENOMIC DNA]</scope>
    <source>
        <strain evidence="2">IAEA</strain>
    </source>
</reference>
<evidence type="ECO:0000313" key="2">
    <source>
        <dbReference type="Proteomes" id="UP000092460"/>
    </source>
</evidence>
<reference evidence="1" key="2">
    <citation type="submission" date="2020-05" db="UniProtKB">
        <authorList>
            <consortium name="EnsemblMetazoa"/>
        </authorList>
    </citation>
    <scope>IDENTIFICATION</scope>
    <source>
        <strain evidence="1">IAEA</strain>
    </source>
</reference>
<sequence length="79" mass="8714">MTLFYKAIYGLVLLSVKSPKMLQNTFGSDILQINSIKHLRWAAKGVNALTTKVSADNCKKRQICSCLFSGALYAGEQCL</sequence>
<dbReference type="EnsemblMetazoa" id="GPPI035621-RA">
    <property type="protein sequence ID" value="GPPI035621-PA"/>
    <property type="gene ID" value="GPPI035621"/>
</dbReference>
<name>A0A1B0BNH5_9MUSC</name>
<dbReference type="VEuPathDB" id="VectorBase:GPPI035621"/>
<dbReference type="AlphaFoldDB" id="A0A1B0BNH5"/>
<organism evidence="1 2">
    <name type="scientific">Glossina palpalis gambiensis</name>
    <dbReference type="NCBI Taxonomy" id="67801"/>
    <lineage>
        <taxon>Eukaryota</taxon>
        <taxon>Metazoa</taxon>
        <taxon>Ecdysozoa</taxon>
        <taxon>Arthropoda</taxon>
        <taxon>Hexapoda</taxon>
        <taxon>Insecta</taxon>
        <taxon>Pterygota</taxon>
        <taxon>Neoptera</taxon>
        <taxon>Endopterygota</taxon>
        <taxon>Diptera</taxon>
        <taxon>Brachycera</taxon>
        <taxon>Muscomorpha</taxon>
        <taxon>Hippoboscoidea</taxon>
        <taxon>Glossinidae</taxon>
        <taxon>Glossina</taxon>
    </lineage>
</organism>
<keyword evidence="2" id="KW-1185">Reference proteome</keyword>
<protein>
    <submittedName>
        <fullName evidence="1">Uncharacterized protein</fullName>
    </submittedName>
</protein>